<keyword evidence="2" id="KW-0418">Kinase</keyword>
<comment type="caution">
    <text evidence="2">The sequence shown here is derived from an EMBL/GenBank/DDBJ whole genome shotgun (WGS) entry which is preliminary data.</text>
</comment>
<dbReference type="InterPro" id="IPR001048">
    <property type="entry name" value="Asp/Glu/Uridylate_kinase"/>
</dbReference>
<dbReference type="GO" id="GO:0016301">
    <property type="term" value="F:kinase activity"/>
    <property type="evidence" value="ECO:0007669"/>
    <property type="project" value="UniProtKB-KW"/>
</dbReference>
<reference evidence="2 3" key="1">
    <citation type="submission" date="2015-03" db="EMBL/GenBank/DDBJ databases">
        <title>Genome sequence of Variovorax paradoxus TBEA6.</title>
        <authorList>
            <person name="Poehlein A."/>
            <person name="Schuldes J."/>
            <person name="Wuebbeler J.H."/>
            <person name="Hiessl S."/>
            <person name="Steinbuechel A."/>
            <person name="Daniel R."/>
        </authorList>
    </citation>
    <scope>NUCLEOTIDE SEQUENCE [LARGE SCALE GENOMIC DNA]</scope>
    <source>
        <strain evidence="2 3">TBEA6</strain>
    </source>
</reference>
<sequence length="199" mass="21699">MWVVKIGGSLCADPVLPQWLDLLTQIGGGRVTVVCGGGTFADEVRRVQAHWQFNDLAAHNMAVLAMAQTAYQLHALNPALQLTARKTEIPDLLRRGKTALWLPLELRRDKPDARTGWDATSDTIALDLAKHLNAEQLVLVKSCAIDPQMTLGELGDAGVVDQQFAERSGDAAFPITLLHKNQLATMRALLLGETTFAPR</sequence>
<dbReference type="SUPFAM" id="SSF53633">
    <property type="entry name" value="Carbamate kinase-like"/>
    <property type="match status" value="1"/>
</dbReference>
<dbReference type="Pfam" id="PF00696">
    <property type="entry name" value="AA_kinase"/>
    <property type="match status" value="1"/>
</dbReference>
<keyword evidence="3" id="KW-1185">Reference proteome</keyword>
<organism evidence="2 3">
    <name type="scientific">Variovorax paradoxus</name>
    <dbReference type="NCBI Taxonomy" id="34073"/>
    <lineage>
        <taxon>Bacteria</taxon>
        <taxon>Pseudomonadati</taxon>
        <taxon>Pseudomonadota</taxon>
        <taxon>Betaproteobacteria</taxon>
        <taxon>Burkholderiales</taxon>
        <taxon>Comamonadaceae</taxon>
        <taxon>Variovorax</taxon>
    </lineage>
</organism>
<dbReference type="AlphaFoldDB" id="A0A0H2M9A4"/>
<evidence type="ECO:0000313" key="3">
    <source>
        <dbReference type="Proteomes" id="UP000035170"/>
    </source>
</evidence>
<proteinExistence type="predicted"/>
<gene>
    <name evidence="2" type="ORF">VPARA_01090</name>
</gene>
<evidence type="ECO:0000259" key="1">
    <source>
        <dbReference type="Pfam" id="PF00696"/>
    </source>
</evidence>
<dbReference type="PATRIC" id="fig|34073.19.peg.107"/>
<dbReference type="InterPro" id="IPR036393">
    <property type="entry name" value="AceGlu_kinase-like_sf"/>
</dbReference>
<dbReference type="EMBL" id="JZWI01000001">
    <property type="protein sequence ID" value="KLN58746.1"/>
    <property type="molecule type" value="Genomic_DNA"/>
</dbReference>
<feature type="domain" description="Aspartate/glutamate/uridylate kinase" evidence="1">
    <location>
        <begin position="2"/>
        <end position="141"/>
    </location>
</feature>
<dbReference type="RefSeq" id="WP_021007702.1">
    <property type="nucleotide sequence ID" value="NZ_JZWI01000001.1"/>
</dbReference>
<evidence type="ECO:0000313" key="2">
    <source>
        <dbReference type="EMBL" id="KLN58746.1"/>
    </source>
</evidence>
<keyword evidence="2" id="KW-0808">Transferase</keyword>
<name>A0A0H2M9A4_VARPD</name>
<accession>A0A0H2M9A4</accession>
<protein>
    <submittedName>
        <fullName evidence="2">Amino acid kinase family protein</fullName>
    </submittedName>
</protein>
<dbReference type="Gene3D" id="3.40.1160.10">
    <property type="entry name" value="Acetylglutamate kinase-like"/>
    <property type="match status" value="1"/>
</dbReference>
<dbReference type="Proteomes" id="UP000035170">
    <property type="component" value="Unassembled WGS sequence"/>
</dbReference>